<keyword evidence="3 15" id="KW-0645">Protease</keyword>
<evidence type="ECO:0000256" key="17">
    <source>
        <dbReference type="SAM" id="MobiDB-lite"/>
    </source>
</evidence>
<protein>
    <recommendedName>
        <fullName evidence="15">ATP-dependent zinc metalloprotease FtsH</fullName>
        <ecNumber evidence="15">3.4.24.-</ecNumber>
    </recommendedName>
</protein>
<accession>A0A6L5XD91</accession>
<dbReference type="CDD" id="cd19501">
    <property type="entry name" value="RecA-like_FtsH"/>
    <property type="match status" value="3"/>
</dbReference>
<keyword evidence="6 15" id="KW-0547">Nucleotide-binding</keyword>
<keyword evidence="10" id="KW-0809">Transit peptide</keyword>
<dbReference type="Gene3D" id="1.10.8.60">
    <property type="match status" value="4"/>
</dbReference>
<feature type="region of interest" description="Disordered" evidence="17">
    <location>
        <begin position="1404"/>
        <end position="1462"/>
    </location>
</feature>
<dbReference type="FunFam" id="3.40.50.300:FF:000001">
    <property type="entry name" value="ATP-dependent zinc metalloprotease FtsH"/>
    <property type="match status" value="2"/>
</dbReference>
<keyword evidence="7 15" id="KW-0378">Hydrolase</keyword>
<dbReference type="GO" id="GO:0005524">
    <property type="term" value="F:ATP binding"/>
    <property type="evidence" value="ECO:0007669"/>
    <property type="project" value="UniProtKB-UniRule"/>
</dbReference>
<feature type="domain" description="AAA+ ATPase" evidence="18">
    <location>
        <begin position="741"/>
        <end position="877"/>
    </location>
</feature>
<dbReference type="InterPro" id="IPR037219">
    <property type="entry name" value="Peptidase_M41-like"/>
</dbReference>
<feature type="domain" description="AAA+ ATPase" evidence="18">
    <location>
        <begin position="231"/>
        <end position="371"/>
    </location>
</feature>
<feature type="binding site" evidence="15">
    <location>
        <position position="1224"/>
    </location>
    <ligand>
        <name>Zn(2+)</name>
        <dbReference type="ChEBI" id="CHEBI:29105"/>
        <note>catalytic</note>
    </ligand>
</feature>
<dbReference type="EMBL" id="VULT01000007">
    <property type="protein sequence ID" value="MSS17243.1"/>
    <property type="molecule type" value="Genomic_DNA"/>
</dbReference>
<dbReference type="GO" id="GO:0008270">
    <property type="term" value="F:zinc ion binding"/>
    <property type="evidence" value="ECO:0007669"/>
    <property type="project" value="UniProtKB-UniRule"/>
</dbReference>
<feature type="binding site" evidence="15">
    <location>
        <position position="1228"/>
    </location>
    <ligand>
        <name>Zn(2+)</name>
        <dbReference type="ChEBI" id="CHEBI:29105"/>
        <note>catalytic</note>
    </ligand>
</feature>
<keyword evidence="11 15" id="KW-1133">Transmembrane helix</keyword>
<comment type="function">
    <text evidence="15">Acts as a processive, ATP-dependent zinc metallopeptidase for both cytoplasmic and membrane proteins. Plays a role in the quality control of integral membrane proteins.</text>
</comment>
<feature type="binding site" evidence="15">
    <location>
        <position position="1299"/>
    </location>
    <ligand>
        <name>Zn(2+)</name>
        <dbReference type="ChEBI" id="CHEBI:29105"/>
        <note>catalytic</note>
    </ligand>
</feature>
<feature type="active site" evidence="15">
    <location>
        <position position="1225"/>
    </location>
</feature>
<dbReference type="InterPro" id="IPR011546">
    <property type="entry name" value="Pept_M41_FtsH_extracell"/>
</dbReference>
<dbReference type="GO" id="GO:0004222">
    <property type="term" value="F:metalloendopeptidase activity"/>
    <property type="evidence" value="ECO:0007669"/>
    <property type="project" value="InterPro"/>
</dbReference>
<evidence type="ECO:0000256" key="15">
    <source>
        <dbReference type="HAMAP-Rule" id="MF_01458"/>
    </source>
</evidence>
<dbReference type="InterPro" id="IPR003960">
    <property type="entry name" value="ATPase_AAA_CS"/>
</dbReference>
<dbReference type="InterPro" id="IPR027417">
    <property type="entry name" value="P-loop_NTPase"/>
</dbReference>
<dbReference type="EC" id="3.4.24.-" evidence="15"/>
<keyword evidence="4 15" id="KW-0812">Transmembrane</keyword>
<dbReference type="GO" id="GO:0005886">
    <property type="term" value="C:plasma membrane"/>
    <property type="evidence" value="ECO:0007669"/>
    <property type="project" value="UniProtKB-SubCell"/>
</dbReference>
<dbReference type="FunFam" id="3.40.50.300:FF:000277">
    <property type="entry name" value="ATP-dependent zinc metalloprotease FtsH"/>
    <property type="match status" value="1"/>
</dbReference>
<dbReference type="Pfam" id="PF17862">
    <property type="entry name" value="AAA_lid_3"/>
    <property type="match status" value="4"/>
</dbReference>
<keyword evidence="12 15" id="KW-0482">Metalloprotease</keyword>
<reference evidence="19 20" key="1">
    <citation type="submission" date="2019-08" db="EMBL/GenBank/DDBJ databases">
        <title>In-depth cultivation of the pig gut microbiome towards novel bacterial diversity and tailored functional studies.</title>
        <authorList>
            <person name="Wylensek D."/>
            <person name="Hitch T.C.A."/>
            <person name="Clavel T."/>
        </authorList>
    </citation>
    <scope>NUCLEOTIDE SEQUENCE [LARGE SCALE GENOMIC DNA]</scope>
    <source>
        <strain evidence="19 20">Oil-RF-744-WCA-WT-10</strain>
    </source>
</reference>
<dbReference type="Pfam" id="PF06480">
    <property type="entry name" value="FtsH_ext"/>
    <property type="match status" value="1"/>
</dbReference>
<evidence type="ECO:0000256" key="1">
    <source>
        <dbReference type="ARBA" id="ARBA00004141"/>
    </source>
</evidence>
<evidence type="ECO:0000256" key="9">
    <source>
        <dbReference type="ARBA" id="ARBA00022840"/>
    </source>
</evidence>
<feature type="domain" description="AAA+ ATPase" evidence="18">
    <location>
        <begin position="996"/>
        <end position="1133"/>
    </location>
</feature>
<feature type="transmembrane region" description="Helical" evidence="15">
    <location>
        <begin position="143"/>
        <end position="162"/>
    </location>
</feature>
<dbReference type="RefSeq" id="WP_154538226.1">
    <property type="nucleotide sequence ID" value="NZ_CP045696.1"/>
</dbReference>
<feature type="compositionally biased region" description="Low complexity" evidence="17">
    <location>
        <begin position="1418"/>
        <end position="1443"/>
    </location>
</feature>
<keyword evidence="5 15" id="KW-0479">Metal-binding</keyword>
<evidence type="ECO:0000256" key="2">
    <source>
        <dbReference type="ARBA" id="ARBA00010044"/>
    </source>
</evidence>
<evidence type="ECO:0000313" key="19">
    <source>
        <dbReference type="EMBL" id="MSS17243.1"/>
    </source>
</evidence>
<evidence type="ECO:0000256" key="14">
    <source>
        <dbReference type="ARBA" id="ARBA00061570"/>
    </source>
</evidence>
<evidence type="ECO:0000256" key="12">
    <source>
        <dbReference type="ARBA" id="ARBA00023049"/>
    </source>
</evidence>
<keyword evidence="13 15" id="KW-0472">Membrane</keyword>
<comment type="similarity">
    <text evidence="14 15">In the central section; belongs to the AAA ATPase family.</text>
</comment>
<name>A0A6L5XD91_9BACT</name>
<dbReference type="InterPro" id="IPR003959">
    <property type="entry name" value="ATPase_AAA_core"/>
</dbReference>
<dbReference type="GO" id="GO:0016887">
    <property type="term" value="F:ATP hydrolysis activity"/>
    <property type="evidence" value="ECO:0007669"/>
    <property type="project" value="UniProtKB-UniRule"/>
</dbReference>
<dbReference type="GO" id="GO:0030163">
    <property type="term" value="P:protein catabolic process"/>
    <property type="evidence" value="ECO:0007669"/>
    <property type="project" value="UniProtKB-UniRule"/>
</dbReference>
<comment type="caution">
    <text evidence="19">The sequence shown here is derived from an EMBL/GenBank/DDBJ whole genome shotgun (WGS) entry which is preliminary data.</text>
</comment>
<dbReference type="PROSITE" id="PS00674">
    <property type="entry name" value="AAA"/>
    <property type="match status" value="3"/>
</dbReference>
<dbReference type="GO" id="GO:0006508">
    <property type="term" value="P:proteolysis"/>
    <property type="evidence" value="ECO:0007669"/>
    <property type="project" value="UniProtKB-KW"/>
</dbReference>
<dbReference type="SMART" id="SM00382">
    <property type="entry name" value="AAA"/>
    <property type="match status" value="4"/>
</dbReference>
<dbReference type="PANTHER" id="PTHR43655:SF2">
    <property type="entry name" value="AFG3 LIKE MATRIX AAA PEPTIDASE SUBUNIT 2, ISOFORM A"/>
    <property type="match status" value="1"/>
</dbReference>
<dbReference type="InterPro" id="IPR050928">
    <property type="entry name" value="ATP-dep_Zn_Metalloprotease"/>
</dbReference>
<keyword evidence="15" id="KW-1003">Cell membrane</keyword>
<dbReference type="Gene3D" id="1.20.58.760">
    <property type="entry name" value="Peptidase M41"/>
    <property type="match status" value="1"/>
</dbReference>
<comment type="similarity">
    <text evidence="16">Belongs to the AAA ATPase family.</text>
</comment>
<feature type="binding site" evidence="15">
    <location>
        <begin position="1004"/>
        <end position="1011"/>
    </location>
    <ligand>
        <name>ATP</name>
        <dbReference type="ChEBI" id="CHEBI:30616"/>
    </ligand>
</feature>
<dbReference type="Pfam" id="PF01434">
    <property type="entry name" value="Peptidase_M41"/>
    <property type="match status" value="1"/>
</dbReference>
<dbReference type="InterPro" id="IPR003593">
    <property type="entry name" value="AAA+_ATPase"/>
</dbReference>
<evidence type="ECO:0000256" key="3">
    <source>
        <dbReference type="ARBA" id="ARBA00022670"/>
    </source>
</evidence>
<dbReference type="GO" id="GO:0004176">
    <property type="term" value="F:ATP-dependent peptidase activity"/>
    <property type="evidence" value="ECO:0007669"/>
    <property type="project" value="InterPro"/>
</dbReference>
<evidence type="ECO:0000256" key="4">
    <source>
        <dbReference type="ARBA" id="ARBA00022692"/>
    </source>
</evidence>
<dbReference type="SUPFAM" id="SSF140990">
    <property type="entry name" value="FtsH protease domain-like"/>
    <property type="match status" value="1"/>
</dbReference>
<dbReference type="HAMAP" id="MF_01458">
    <property type="entry name" value="FtsH"/>
    <property type="match status" value="1"/>
</dbReference>
<evidence type="ECO:0000256" key="11">
    <source>
        <dbReference type="ARBA" id="ARBA00022989"/>
    </source>
</evidence>
<evidence type="ECO:0000256" key="6">
    <source>
        <dbReference type="ARBA" id="ARBA00022741"/>
    </source>
</evidence>
<dbReference type="Gene3D" id="3.40.50.300">
    <property type="entry name" value="P-loop containing nucleotide triphosphate hydrolases"/>
    <property type="match status" value="4"/>
</dbReference>
<feature type="compositionally biased region" description="Basic and acidic residues" evidence="17">
    <location>
        <begin position="1404"/>
        <end position="1417"/>
    </location>
</feature>
<dbReference type="InterPro" id="IPR041569">
    <property type="entry name" value="AAA_lid_3"/>
</dbReference>
<dbReference type="Proteomes" id="UP000483362">
    <property type="component" value="Unassembled WGS sequence"/>
</dbReference>
<dbReference type="FunFam" id="1.10.8.60:FF:000001">
    <property type="entry name" value="ATP-dependent zinc metalloprotease FtsH"/>
    <property type="match status" value="3"/>
</dbReference>
<evidence type="ECO:0000256" key="7">
    <source>
        <dbReference type="ARBA" id="ARBA00022801"/>
    </source>
</evidence>
<keyword evidence="9 15" id="KW-0067">ATP-binding</keyword>
<feature type="transmembrane region" description="Helical" evidence="15">
    <location>
        <begin position="28"/>
        <end position="45"/>
    </location>
</feature>
<feature type="domain" description="AAA+ ATPase" evidence="18">
    <location>
        <begin position="489"/>
        <end position="623"/>
    </location>
</feature>
<comment type="subunit">
    <text evidence="15">Homohexamer.</text>
</comment>
<dbReference type="PANTHER" id="PTHR43655">
    <property type="entry name" value="ATP-DEPENDENT PROTEASE"/>
    <property type="match status" value="1"/>
</dbReference>
<keyword evidence="20" id="KW-1185">Reference proteome</keyword>
<dbReference type="FunFam" id="3.40.50.300:FF:002568">
    <property type="entry name" value="Cell division protein (FtsH)"/>
    <property type="match status" value="1"/>
</dbReference>
<dbReference type="NCBIfam" id="TIGR01241">
    <property type="entry name" value="FtsH_fam"/>
    <property type="match status" value="1"/>
</dbReference>
<dbReference type="SUPFAM" id="SSF52540">
    <property type="entry name" value="P-loop containing nucleoside triphosphate hydrolases"/>
    <property type="match status" value="4"/>
</dbReference>
<gene>
    <name evidence="19" type="primary">hflB</name>
    <name evidence="15" type="synonym">ftsH</name>
    <name evidence="19" type="ORF">FYJ29_05630</name>
</gene>
<evidence type="ECO:0000256" key="13">
    <source>
        <dbReference type="ARBA" id="ARBA00023136"/>
    </source>
</evidence>
<sequence length="1462" mass="160069">MAGIFNNNNNSNNNNDGKTRGKGFGFSIYWLYALILAMLVGYWFFDADVQTKQVPWTDFENLVQTKGKGVTKIVVHNGKNQVEAFLTPELAKQVYPDSRPQQGVQSSVTAGIASSDKMDDYVNKWRKAGQFNGKVEYTSDSDYTSMLLGALPFVLLVVFWIWMMRSMGGRGGGGVFSVGRSRAKLHVKDKDKSKEITFADVAGMEKEKKEVSEIVEFLKNPKQYTDLGGTIPKGILLVGPPGTGKTLLAKAVAGEAQVPFFSMAGSDFVEMFVGVGASRVRDMFREAKEKAPCIVFIDEIDAIGRARSRKNDFAANDERENTLNQLLTEMDGFGNNSGVIVLAATNRADVLDKALLRAGRFDRQIYIGNPSLEDRAAIFKVHLKNVKIDGSVDLDRLARMTSGLSGADIANICNEATLLAARAKKKAVQQPDFYEAIDRVTRQLDKPTRMTDTVTFADVAGMEKPKKEVGEIIAFLRNPKMFTRLGGKIPRGVLLVGPPGSGKTLLAKAVAGEANVPFFSTSAAEFQGEFMGSGVSRVRELFRNAKEKAPCIIFIDEIDAIGSRSNRNGEREITLNQLLAEMDGYGTNSGVIVMGATNRVELIDKALVRPGRFDRKIYVGFPELKDREEIFELYLKRITTASDVDTKELARKASGFSGAEISNVCNDAAVQSAGAGNEHVTQADLLKAIEKVRKGLDYDTKLANTVTFDDIAGVDKPKSKILQIVDFLKRPDFYTRLGGKIPRGVLLSGPTGTGKTMLAKAVANEADVPFITASGPDLANIYGDPIQRLHEIFREAREKSPCVVFIDEIEAIGAKRSEVAADQSRTPALSQLLIEMDGMGNSSGVIVMAACNNQDMLDRSLLRPGRLDRHIYVGQPSQSERLEIFNLYLKHVKLAADVKVDDLAQKTSGFSGADIAKVCNDAALAAATQADDEAVSLKYFDEAITNLRKGLEDKHSEIGTITFADVAGMEEAKQEVTEIVDFLKNPAKYGRLGGKVPKGALLVGPPGTGKTMLARAVAGEAQVPFFSRSGSEFVEKFVGVGASRVRELFNEAKEKAPCVVFIDEIDAVGASRSNEGFNSEHDQTLNQLLTEMDGIDGDAGVIVLAATNREDILDPALLRPGRFDRKVHVNLPELLDREAIFKVHLKKKVVDDKVDVNLLARQTTGMSGAEIANVCNEAAIIAARRNAPAIAMQDFGEAIDKVTMGLENKSMLLTKRDKYETAVHEAGHTTVIWHLQYAQPLVKISIVPRGQALGVNLTMPEDRVSVNKQGFLDEICSFMGGRAAEELFLGTIGAGALNDMQQATRIARNMVLYYGMSEKMPNISYYDPKGQLGSRPYSDERARVVDEEISRIVNEQYQRAKDILSKYAQGHHQVVDELMSKEVIYAADVERIFGKRPWKSRTEELQQVAEERRRQAEAARQQQAEGQQQDAPAAPQDSAPGDDTPLDTPSHSSGDTPPRFNK</sequence>
<comment type="similarity">
    <text evidence="2 15">In the C-terminal section; belongs to the peptidase M41 family.</text>
</comment>
<dbReference type="InterPro" id="IPR005936">
    <property type="entry name" value="FtsH"/>
</dbReference>
<comment type="cofactor">
    <cofactor evidence="15">
        <name>Zn(2+)</name>
        <dbReference type="ChEBI" id="CHEBI:29105"/>
    </cofactor>
    <text evidence="15">Binds 1 zinc ion per subunit.</text>
</comment>
<evidence type="ECO:0000256" key="10">
    <source>
        <dbReference type="ARBA" id="ARBA00022946"/>
    </source>
</evidence>
<evidence type="ECO:0000256" key="8">
    <source>
        <dbReference type="ARBA" id="ARBA00022833"/>
    </source>
</evidence>
<proteinExistence type="inferred from homology"/>
<evidence type="ECO:0000259" key="18">
    <source>
        <dbReference type="SMART" id="SM00382"/>
    </source>
</evidence>
<evidence type="ECO:0000256" key="5">
    <source>
        <dbReference type="ARBA" id="ARBA00022723"/>
    </source>
</evidence>
<evidence type="ECO:0000256" key="16">
    <source>
        <dbReference type="RuleBase" id="RU003651"/>
    </source>
</evidence>
<keyword evidence="8 15" id="KW-0862">Zinc</keyword>
<dbReference type="InterPro" id="IPR000642">
    <property type="entry name" value="Peptidase_M41"/>
</dbReference>
<evidence type="ECO:0000313" key="20">
    <source>
        <dbReference type="Proteomes" id="UP000483362"/>
    </source>
</evidence>
<organism evidence="19 20">
    <name type="scientific">Sodaliphilus pleomorphus</name>
    <dbReference type="NCBI Taxonomy" id="2606626"/>
    <lineage>
        <taxon>Bacteria</taxon>
        <taxon>Pseudomonadati</taxon>
        <taxon>Bacteroidota</taxon>
        <taxon>Bacteroidia</taxon>
        <taxon>Bacteroidales</taxon>
        <taxon>Muribaculaceae</taxon>
        <taxon>Sodaliphilus</taxon>
    </lineage>
</organism>
<dbReference type="Pfam" id="PF00004">
    <property type="entry name" value="AAA"/>
    <property type="match status" value="4"/>
</dbReference>
<comment type="subcellular location">
    <subcellularLocation>
        <location evidence="15">Cell membrane</location>
        <topology evidence="15">Multi-pass membrane protein</topology>
        <orientation evidence="15">Cytoplasmic side</orientation>
    </subcellularLocation>
    <subcellularLocation>
        <location evidence="1">Membrane</location>
        <topology evidence="1">Multi-pass membrane protein</topology>
    </subcellularLocation>
</comment>